<dbReference type="InterPro" id="IPR023392">
    <property type="entry name" value="Tom20_dom_sf"/>
</dbReference>
<keyword evidence="11" id="KW-1185">Reference proteome</keyword>
<dbReference type="PANTHER" id="PTHR12430">
    <property type="entry name" value="MITOCHONDRIAL IMPORT RECEPTOR SUBUNIT TOM20"/>
    <property type="match status" value="1"/>
</dbReference>
<evidence type="ECO:0000256" key="1">
    <source>
        <dbReference type="ARBA" id="ARBA00004572"/>
    </source>
</evidence>
<evidence type="ECO:0000256" key="6">
    <source>
        <dbReference type="ARBA" id="ARBA00022927"/>
    </source>
</evidence>
<comment type="subcellular location">
    <subcellularLocation>
        <location evidence="1">Mitochondrion outer membrane</location>
        <topology evidence="1">Single-pass membrane protein</topology>
    </subcellularLocation>
</comment>
<evidence type="ECO:0000256" key="9">
    <source>
        <dbReference type="ARBA" id="ARBA00023136"/>
    </source>
</evidence>
<keyword evidence="7 10" id="KW-1133">Transmembrane helix</keyword>
<dbReference type="Gene3D" id="1.20.960.10">
    <property type="entry name" value="Mitochondrial outer membrane translocase complex, subunit Tom20 domain"/>
    <property type="match status" value="1"/>
</dbReference>
<feature type="transmembrane region" description="Helical" evidence="10">
    <location>
        <begin position="6"/>
        <end position="27"/>
    </location>
</feature>
<evidence type="ECO:0000313" key="12">
    <source>
        <dbReference type="WBParaSite" id="Csp11.Scaffold630.g19151.t1"/>
    </source>
</evidence>
<dbReference type="GO" id="GO:0005742">
    <property type="term" value="C:mitochondrial outer membrane translocase complex"/>
    <property type="evidence" value="ECO:0007669"/>
    <property type="project" value="InterPro"/>
</dbReference>
<reference evidence="12" key="1">
    <citation type="submission" date="2016-11" db="UniProtKB">
        <authorList>
            <consortium name="WormBaseParasite"/>
        </authorList>
    </citation>
    <scope>IDENTIFICATION</scope>
</reference>
<dbReference type="GO" id="GO:0030150">
    <property type="term" value="P:protein import into mitochondrial matrix"/>
    <property type="evidence" value="ECO:0007669"/>
    <property type="project" value="TreeGrafter"/>
</dbReference>
<proteinExistence type="inferred from homology"/>
<dbReference type="GO" id="GO:0006605">
    <property type="term" value="P:protein targeting"/>
    <property type="evidence" value="ECO:0007669"/>
    <property type="project" value="InterPro"/>
</dbReference>
<keyword evidence="3" id="KW-0813">Transport</keyword>
<evidence type="ECO:0000313" key="11">
    <source>
        <dbReference type="Proteomes" id="UP000095282"/>
    </source>
</evidence>
<keyword evidence="5" id="KW-1000">Mitochondrion outer membrane</keyword>
<evidence type="ECO:0000256" key="7">
    <source>
        <dbReference type="ARBA" id="ARBA00022989"/>
    </source>
</evidence>
<evidence type="ECO:0000256" key="10">
    <source>
        <dbReference type="SAM" id="Phobius"/>
    </source>
</evidence>
<keyword evidence="8" id="KW-0496">Mitochondrion</keyword>
<keyword evidence="4 10" id="KW-0812">Transmembrane</keyword>
<comment type="similarity">
    <text evidence="2">Belongs to the Tom20 family.</text>
</comment>
<dbReference type="WBParaSite" id="Csp11.Scaffold630.g19151.t1">
    <property type="protein sequence ID" value="Csp11.Scaffold630.g19151.t1"/>
    <property type="gene ID" value="Csp11.Scaffold630.g19151"/>
</dbReference>
<dbReference type="Proteomes" id="UP000095282">
    <property type="component" value="Unplaced"/>
</dbReference>
<dbReference type="GO" id="GO:0030943">
    <property type="term" value="F:mitochondrion targeting sequence binding"/>
    <property type="evidence" value="ECO:0007669"/>
    <property type="project" value="TreeGrafter"/>
</dbReference>
<dbReference type="GO" id="GO:0008320">
    <property type="term" value="F:protein transmembrane transporter activity"/>
    <property type="evidence" value="ECO:0007669"/>
    <property type="project" value="TreeGrafter"/>
</dbReference>
<keyword evidence="6" id="KW-0653">Protein transport</keyword>
<dbReference type="AlphaFoldDB" id="A0A1I7UTC8"/>
<evidence type="ECO:0000256" key="4">
    <source>
        <dbReference type="ARBA" id="ARBA00022692"/>
    </source>
</evidence>
<organism evidence="11 12">
    <name type="scientific">Caenorhabditis tropicalis</name>
    <dbReference type="NCBI Taxonomy" id="1561998"/>
    <lineage>
        <taxon>Eukaryota</taxon>
        <taxon>Metazoa</taxon>
        <taxon>Ecdysozoa</taxon>
        <taxon>Nematoda</taxon>
        <taxon>Chromadorea</taxon>
        <taxon>Rhabditida</taxon>
        <taxon>Rhabditina</taxon>
        <taxon>Rhabditomorpha</taxon>
        <taxon>Rhabditoidea</taxon>
        <taxon>Rhabditidae</taxon>
        <taxon>Peloderinae</taxon>
        <taxon>Caenorhabditis</taxon>
    </lineage>
</organism>
<evidence type="ECO:0000256" key="5">
    <source>
        <dbReference type="ARBA" id="ARBA00022787"/>
    </source>
</evidence>
<name>A0A1I7UTC8_9PELO</name>
<evidence type="ECO:0000256" key="8">
    <source>
        <dbReference type="ARBA" id="ARBA00023128"/>
    </source>
</evidence>
<evidence type="ECO:0000256" key="3">
    <source>
        <dbReference type="ARBA" id="ARBA00022448"/>
    </source>
</evidence>
<dbReference type="GO" id="GO:0016031">
    <property type="term" value="P:tRNA import into mitochondrion"/>
    <property type="evidence" value="ECO:0007669"/>
    <property type="project" value="TreeGrafter"/>
</dbReference>
<dbReference type="InterPro" id="IPR002056">
    <property type="entry name" value="MAS20"/>
</dbReference>
<keyword evidence="9 10" id="KW-0472">Membrane</keyword>
<sequence length="156" mass="17394">MHRPCPFMVSAAVIGGAALLAVVYYYWSRPKKSLEVTVPIPVPTEERQGAGADASDVLFNIDDEHVREVCERLFMQEMDMGEDYMKDEQTAELGAIHIANAIALSGETTQLMKVLRGSIPPANYACIQKWLPSAEMRVNQLLQDELSVQLIEEHFG</sequence>
<dbReference type="STRING" id="1561998.A0A1I7UTC8"/>
<dbReference type="eggNOG" id="KOG4056">
    <property type="taxonomic scope" value="Eukaryota"/>
</dbReference>
<accession>A0A1I7UTC8</accession>
<dbReference type="PANTHER" id="PTHR12430:SF0">
    <property type="entry name" value="TRANSLOCASE OF OUTER MITOCHONDRIAL MEMBRANE 20"/>
    <property type="match status" value="1"/>
</dbReference>
<dbReference type="Pfam" id="PF02064">
    <property type="entry name" value="MAS20"/>
    <property type="match status" value="1"/>
</dbReference>
<protein>
    <submittedName>
        <fullName evidence="12">Flagellar protein FliL</fullName>
    </submittedName>
</protein>
<dbReference type="SUPFAM" id="SSF47157">
    <property type="entry name" value="Mitochondrial import receptor subunit Tom20"/>
    <property type="match status" value="1"/>
</dbReference>
<dbReference type="GO" id="GO:0006886">
    <property type="term" value="P:intracellular protein transport"/>
    <property type="evidence" value="ECO:0007669"/>
    <property type="project" value="InterPro"/>
</dbReference>
<evidence type="ECO:0000256" key="2">
    <source>
        <dbReference type="ARBA" id="ARBA00005792"/>
    </source>
</evidence>